<sequence>MKVWQCSICKYIHRGDTPPEKCPICGVDASKFVQIDEASIPQKIPPKKTVKEPVKETGPKTPVTKKGQTPPPPEKWFEKIISLLVKHHAHPISVHSPNGILPAAVILWLLAWFFSFELFAKTAFINMVFVVLALPLVIFTGILEWKKKYKGAMTSIFKLKILAATVTTISCTISLVWYLLDPDILSSPKAWVFIFINIIMLAAVGIAGHIGGKLVFKD</sequence>
<dbReference type="InterPro" id="IPR024934">
    <property type="entry name" value="Rubredoxin-like_dom"/>
</dbReference>
<dbReference type="RefSeq" id="WP_092233586.1">
    <property type="nucleotide sequence ID" value="NZ_FNLL01000005.1"/>
</dbReference>
<dbReference type="Proteomes" id="UP000199608">
    <property type="component" value="Unassembled WGS sequence"/>
</dbReference>
<feature type="transmembrane region" description="Helical" evidence="2">
    <location>
        <begin position="192"/>
        <end position="216"/>
    </location>
</feature>
<evidence type="ECO:0000256" key="1">
    <source>
        <dbReference type="SAM" id="MobiDB-lite"/>
    </source>
</evidence>
<keyword evidence="2" id="KW-0472">Membrane</keyword>
<proteinExistence type="predicted"/>
<feature type="domain" description="Rubredoxin-like" evidence="3">
    <location>
        <begin position="1"/>
        <end position="35"/>
    </location>
</feature>
<name>A0A1H2GJD7_9BACT</name>
<organism evidence="4 5">
    <name type="scientific">Desulfobacula phenolica</name>
    <dbReference type="NCBI Taxonomy" id="90732"/>
    <lineage>
        <taxon>Bacteria</taxon>
        <taxon>Pseudomonadati</taxon>
        <taxon>Thermodesulfobacteriota</taxon>
        <taxon>Desulfobacteria</taxon>
        <taxon>Desulfobacterales</taxon>
        <taxon>Desulfobacteraceae</taxon>
        <taxon>Desulfobacula</taxon>
    </lineage>
</organism>
<dbReference type="CDD" id="cd00729">
    <property type="entry name" value="rubredoxin_SM"/>
    <property type="match status" value="1"/>
</dbReference>
<keyword evidence="5" id="KW-1185">Reference proteome</keyword>
<feature type="transmembrane region" description="Helical" evidence="2">
    <location>
        <begin position="124"/>
        <end position="145"/>
    </location>
</feature>
<dbReference type="GO" id="GO:0005506">
    <property type="term" value="F:iron ion binding"/>
    <property type="evidence" value="ECO:0007669"/>
    <property type="project" value="InterPro"/>
</dbReference>
<feature type="compositionally biased region" description="Basic and acidic residues" evidence="1">
    <location>
        <begin position="49"/>
        <end position="58"/>
    </location>
</feature>
<keyword evidence="2" id="KW-1133">Transmembrane helix</keyword>
<dbReference type="Pfam" id="PF09990">
    <property type="entry name" value="DUF2231"/>
    <property type="match status" value="1"/>
</dbReference>
<dbReference type="InterPro" id="IPR048574">
    <property type="entry name" value="RUBY_RBDX"/>
</dbReference>
<dbReference type="AlphaFoldDB" id="A0A1H2GJD7"/>
<feature type="transmembrane region" description="Helical" evidence="2">
    <location>
        <begin position="100"/>
        <end position="118"/>
    </location>
</feature>
<evidence type="ECO:0000259" key="3">
    <source>
        <dbReference type="PROSITE" id="PS50903"/>
    </source>
</evidence>
<accession>A0A1H2GJD7</accession>
<evidence type="ECO:0000313" key="4">
    <source>
        <dbReference type="EMBL" id="SDU19750.1"/>
    </source>
</evidence>
<protein>
    <recommendedName>
        <fullName evidence="3">Rubredoxin-like domain-containing protein</fullName>
    </recommendedName>
</protein>
<dbReference type="EMBL" id="FNLL01000005">
    <property type="protein sequence ID" value="SDU19750.1"/>
    <property type="molecule type" value="Genomic_DNA"/>
</dbReference>
<reference evidence="5" key="1">
    <citation type="submission" date="2016-10" db="EMBL/GenBank/DDBJ databases">
        <authorList>
            <person name="Varghese N."/>
            <person name="Submissions S."/>
        </authorList>
    </citation>
    <scope>NUCLEOTIDE SEQUENCE [LARGE SCALE GENOMIC DNA]</scope>
    <source>
        <strain evidence="5">DSM 3384</strain>
    </source>
</reference>
<dbReference type="Pfam" id="PF21349">
    <property type="entry name" value="RUBY_RBDX"/>
    <property type="match status" value="1"/>
</dbReference>
<evidence type="ECO:0000313" key="5">
    <source>
        <dbReference type="Proteomes" id="UP000199608"/>
    </source>
</evidence>
<evidence type="ECO:0000256" key="2">
    <source>
        <dbReference type="SAM" id="Phobius"/>
    </source>
</evidence>
<dbReference type="PROSITE" id="PS50903">
    <property type="entry name" value="RUBREDOXIN_LIKE"/>
    <property type="match status" value="1"/>
</dbReference>
<gene>
    <name evidence="4" type="ORF">SAMN04487931_105238</name>
</gene>
<dbReference type="Gene3D" id="2.20.28.10">
    <property type="match status" value="1"/>
</dbReference>
<dbReference type="SUPFAM" id="SSF57802">
    <property type="entry name" value="Rubredoxin-like"/>
    <property type="match status" value="1"/>
</dbReference>
<dbReference type="InterPro" id="IPR019251">
    <property type="entry name" value="DUF2231_TM"/>
</dbReference>
<keyword evidence="2" id="KW-0812">Transmembrane</keyword>
<feature type="transmembrane region" description="Helical" evidence="2">
    <location>
        <begin position="157"/>
        <end position="180"/>
    </location>
</feature>
<feature type="region of interest" description="Disordered" evidence="1">
    <location>
        <begin position="46"/>
        <end position="72"/>
    </location>
</feature>